<feature type="domain" description="Orc1-like AAA ATPase" evidence="2">
    <location>
        <begin position="21"/>
        <end position="128"/>
    </location>
</feature>
<dbReference type="InterPro" id="IPR027417">
    <property type="entry name" value="P-loop_NTPase"/>
</dbReference>
<dbReference type="SUPFAM" id="SSF46785">
    <property type="entry name" value="Winged helix' DNA-binding domain"/>
    <property type="match status" value="1"/>
</dbReference>
<gene>
    <name evidence="3" type="ORF">AELLOGFF_05328</name>
</gene>
<dbReference type="Proteomes" id="UP000430146">
    <property type="component" value="Unassembled WGS sequence"/>
</dbReference>
<evidence type="ECO:0000313" key="3">
    <source>
        <dbReference type="EMBL" id="CAA0127843.1"/>
    </source>
</evidence>
<dbReference type="RefSeq" id="WP_234897599.1">
    <property type="nucleotide sequence ID" value="NZ_CACSIP010000032.1"/>
</dbReference>
<sequence length="362" mass="39029">MSIPLFTPSAVPPDELDALTVGRSNLLETLTNRISSSARDGSRPHTLLVGPRGAGKTHILQIALHRALSTPSTSRSVLPVRIAEDSLAIASYTDLLVEIARAISSELGERAGALRRDRDPVGIEAAVIDEAAGRTILLTIENLDRVFDGIGTAGQGSLRAWVETSTAIMIFATAPALFAGISSRDYPWYGSFMVEMIPDLGIDDVATLVTQAAQRRGDNDLVAFLGSATGRDRITAIHRLAGGTPRMWHVLSECVDVGRLDALIPAIEALLDRLAPHYQQRLWQLPAGEQRLVVELARSPGPRTVSDLADAVGVSNQSASAALGRLAADHWVTSSKTDADRRTSWYDLTEPLLRDYLRYRGG</sequence>
<dbReference type="Pfam" id="PF12802">
    <property type="entry name" value="MarR_2"/>
    <property type="match status" value="1"/>
</dbReference>
<dbReference type="AlphaFoldDB" id="A0A5S9R4K3"/>
<dbReference type="EMBL" id="CACSIP010000032">
    <property type="protein sequence ID" value="CAA0127843.1"/>
    <property type="molecule type" value="Genomic_DNA"/>
</dbReference>
<dbReference type="InterPro" id="IPR036390">
    <property type="entry name" value="WH_DNA-bd_sf"/>
</dbReference>
<feature type="domain" description="HTH marR-type" evidence="1">
    <location>
        <begin position="291"/>
        <end position="342"/>
    </location>
</feature>
<dbReference type="GO" id="GO:0003700">
    <property type="term" value="F:DNA-binding transcription factor activity"/>
    <property type="evidence" value="ECO:0007669"/>
    <property type="project" value="InterPro"/>
</dbReference>
<name>A0A5S9R4K3_MYCVN</name>
<evidence type="ECO:0000259" key="1">
    <source>
        <dbReference type="Pfam" id="PF12802"/>
    </source>
</evidence>
<accession>A0A5S9R4K3</accession>
<dbReference type="InterPro" id="IPR041664">
    <property type="entry name" value="AAA_16"/>
</dbReference>
<dbReference type="Gene3D" id="1.10.10.10">
    <property type="entry name" value="Winged helix-like DNA-binding domain superfamily/Winged helix DNA-binding domain"/>
    <property type="match status" value="1"/>
</dbReference>
<keyword evidence="4" id="KW-1185">Reference proteome</keyword>
<organism evidence="3 4">
    <name type="scientific">Mycolicibacterium vanbaalenii</name>
    <name type="common">Mycobacterium vanbaalenii</name>
    <dbReference type="NCBI Taxonomy" id="110539"/>
    <lineage>
        <taxon>Bacteria</taxon>
        <taxon>Bacillati</taxon>
        <taxon>Actinomycetota</taxon>
        <taxon>Actinomycetes</taxon>
        <taxon>Mycobacteriales</taxon>
        <taxon>Mycobacteriaceae</taxon>
        <taxon>Mycolicibacterium</taxon>
    </lineage>
</organism>
<evidence type="ECO:0000259" key="2">
    <source>
        <dbReference type="Pfam" id="PF13191"/>
    </source>
</evidence>
<dbReference type="Gene3D" id="3.40.50.300">
    <property type="entry name" value="P-loop containing nucleotide triphosphate hydrolases"/>
    <property type="match status" value="1"/>
</dbReference>
<dbReference type="InterPro" id="IPR036388">
    <property type="entry name" value="WH-like_DNA-bd_sf"/>
</dbReference>
<dbReference type="InterPro" id="IPR000835">
    <property type="entry name" value="HTH_MarR-typ"/>
</dbReference>
<reference evidence="3 4" key="1">
    <citation type="submission" date="2019-11" db="EMBL/GenBank/DDBJ databases">
        <authorList>
            <person name="Holert J."/>
        </authorList>
    </citation>
    <scope>NUCLEOTIDE SEQUENCE [LARGE SCALE GENOMIC DNA]</scope>
    <source>
        <strain evidence="3">BC8_1</strain>
    </source>
</reference>
<dbReference type="Pfam" id="PF13191">
    <property type="entry name" value="AAA_16"/>
    <property type="match status" value="1"/>
</dbReference>
<dbReference type="SUPFAM" id="SSF52540">
    <property type="entry name" value="P-loop containing nucleoside triphosphate hydrolases"/>
    <property type="match status" value="1"/>
</dbReference>
<proteinExistence type="predicted"/>
<evidence type="ECO:0000313" key="4">
    <source>
        <dbReference type="Proteomes" id="UP000430146"/>
    </source>
</evidence>
<protein>
    <submittedName>
        <fullName evidence="3">Uncharacterized protein</fullName>
    </submittedName>
</protein>